<evidence type="ECO:0000313" key="3">
    <source>
        <dbReference type="Proteomes" id="UP000192356"/>
    </source>
</evidence>
<keyword evidence="3" id="KW-1185">Reference proteome</keyword>
<organism evidence="1 3">
    <name type="scientific">Hepatospora eriocheir</name>
    <dbReference type="NCBI Taxonomy" id="1081669"/>
    <lineage>
        <taxon>Eukaryota</taxon>
        <taxon>Fungi</taxon>
        <taxon>Fungi incertae sedis</taxon>
        <taxon>Microsporidia</taxon>
        <taxon>Hepatosporidae</taxon>
        <taxon>Hepatospora</taxon>
    </lineage>
</organism>
<reference evidence="3 4" key="1">
    <citation type="journal article" date="2017" name="Environ. Microbiol.">
        <title>Decay of the glycolytic pathway and adaptation to intranuclear parasitism within Enterocytozoonidae microsporidia.</title>
        <authorList>
            <person name="Wiredu Boakye D."/>
            <person name="Jaroenlak P."/>
            <person name="Prachumwat A."/>
            <person name="Williams T.A."/>
            <person name="Bateman K.S."/>
            <person name="Itsathitphaisarn O."/>
            <person name="Sritunyalucksana K."/>
            <person name="Paszkiewicz K.H."/>
            <person name="Moore K.A."/>
            <person name="Stentiford G.D."/>
            <person name="Williams B.A."/>
        </authorList>
    </citation>
    <scope>NUCLEOTIDE SEQUENCE [LARGE SCALE GENOMIC DNA]</scope>
    <source>
        <strain evidence="4">canceri</strain>
        <strain evidence="2">Canceri</strain>
        <strain evidence="1 3">GB1</strain>
    </source>
</reference>
<dbReference type="VEuPathDB" id="MicrosporidiaDB:A0H76_1824"/>
<comment type="caution">
    <text evidence="1">The sequence shown here is derived from an EMBL/GenBank/DDBJ whole genome shotgun (WGS) entry which is preliminary data.</text>
</comment>
<evidence type="ECO:0000313" key="2">
    <source>
        <dbReference type="EMBL" id="ORE00256.1"/>
    </source>
</evidence>
<dbReference type="EMBL" id="LVKB01000621">
    <property type="protein sequence ID" value="ORD95203.1"/>
    <property type="molecule type" value="Genomic_DNA"/>
</dbReference>
<dbReference type="AlphaFoldDB" id="A0A1X0Q5Z8"/>
<proteinExistence type="predicted"/>
<gene>
    <name evidence="2" type="ORF">A0H76_1824</name>
    <name evidence="1" type="ORF">HERIO_2632</name>
</gene>
<dbReference type="Proteomes" id="UP000192501">
    <property type="component" value="Unassembled WGS sequence"/>
</dbReference>
<dbReference type="VEuPathDB" id="MicrosporidiaDB:HERIO_2632"/>
<sequence>MSFVKKSIKRLEGLKDSLKALSFTKQKGKNINEVKRDVQICINNLDLEDPNFKVFYFEFIKRCMKKVDQDTNRNVVSMLQKYYNSEIKNALQLHNESEDYE</sequence>
<accession>A0A1X0Q5Z8</accession>
<dbReference type="EMBL" id="LTAI01000044">
    <property type="protein sequence ID" value="ORE00256.1"/>
    <property type="molecule type" value="Genomic_DNA"/>
</dbReference>
<protein>
    <submittedName>
        <fullName evidence="1">Uncharacterized protein</fullName>
    </submittedName>
</protein>
<evidence type="ECO:0000313" key="1">
    <source>
        <dbReference type="EMBL" id="ORD95203.1"/>
    </source>
</evidence>
<name>A0A1X0Q5Z8_9MICR</name>
<evidence type="ECO:0000313" key="4">
    <source>
        <dbReference type="Proteomes" id="UP000192501"/>
    </source>
</evidence>
<dbReference type="Proteomes" id="UP000192356">
    <property type="component" value="Unassembled WGS sequence"/>
</dbReference>